<dbReference type="SUPFAM" id="SSF63380">
    <property type="entry name" value="Riboflavin synthase domain-like"/>
    <property type="match status" value="1"/>
</dbReference>
<keyword evidence="4 9" id="KW-0285">Flavoprotein</keyword>
<dbReference type="GO" id="GO:0010181">
    <property type="term" value="F:FMN binding"/>
    <property type="evidence" value="ECO:0007669"/>
    <property type="project" value="UniProtKB-UniRule"/>
</dbReference>
<comment type="function">
    <text evidence="9">NADPH-dependent reductase which is a central component of the cytosolic iron-sulfur (Fe-S) protein assembly (CIA) machinery. Transfers electrons from NADPH via its FAD and FMN prosthetic groups to the [2Fe-2S] cluster of DRE2, another key component of the CIA machinery. In turn, this reduced cluster provides electrons for assembly of cytosolic iron-sulfur cluster proteins. Positively controls H(2)O(2)-induced cell death.</text>
</comment>
<comment type="caution">
    <text evidence="12">The sequence shown here is derived from an EMBL/GenBank/DDBJ whole genome shotgun (WGS) entry which is preliminary data.</text>
</comment>
<dbReference type="InterPro" id="IPR017927">
    <property type="entry name" value="FAD-bd_FR_type"/>
</dbReference>
<dbReference type="HAMAP" id="MF_03178">
    <property type="entry name" value="NDOR1"/>
    <property type="match status" value="1"/>
</dbReference>
<keyword evidence="6 9" id="KW-0274">FAD</keyword>
<proteinExistence type="inferred from homology"/>
<comment type="subunit">
    <text evidence="9">Interacts with DRE2; as part of the cytosolic iron-sulfur (Fe-S) protein assembly (CIA) machinery.</text>
</comment>
<dbReference type="EC" id="1.18.1.-" evidence="9"/>
<dbReference type="InterPro" id="IPR029039">
    <property type="entry name" value="Flavoprotein-like_sf"/>
</dbReference>
<dbReference type="Gene3D" id="1.20.990.10">
    <property type="entry name" value="NADPH-cytochrome p450 Reductase, Chain A, domain 3"/>
    <property type="match status" value="1"/>
</dbReference>
<dbReference type="InterPro" id="IPR003097">
    <property type="entry name" value="CysJ-like_FAD-binding"/>
</dbReference>
<comment type="similarity">
    <text evidence="9">In the N-terminal section; belongs to the flavodoxin family.</text>
</comment>
<dbReference type="PANTHER" id="PTHR19384">
    <property type="entry name" value="NITRIC OXIDE SYNTHASE-RELATED"/>
    <property type="match status" value="1"/>
</dbReference>
<dbReference type="Gene3D" id="3.40.50.360">
    <property type="match status" value="1"/>
</dbReference>
<dbReference type="GO" id="GO:0016226">
    <property type="term" value="P:iron-sulfur cluster assembly"/>
    <property type="evidence" value="ECO:0007669"/>
    <property type="project" value="UniProtKB-UniRule"/>
</dbReference>
<keyword evidence="3 9" id="KW-0963">Cytoplasm</keyword>
<dbReference type="GO" id="GO:0005829">
    <property type="term" value="C:cytosol"/>
    <property type="evidence" value="ECO:0007669"/>
    <property type="project" value="TreeGrafter"/>
</dbReference>
<comment type="caution">
    <text evidence="9">Lacks conserved residue(s) required for the propagation of feature annotation.</text>
</comment>
<dbReference type="SUPFAM" id="SSF52343">
    <property type="entry name" value="Ferredoxin reductase-like, C-terminal NADP-linked domain"/>
    <property type="match status" value="1"/>
</dbReference>
<evidence type="ECO:0000256" key="4">
    <source>
        <dbReference type="ARBA" id="ARBA00022630"/>
    </source>
</evidence>
<feature type="binding site" evidence="9">
    <location>
        <begin position="451"/>
        <end position="454"/>
    </location>
    <ligand>
        <name>FAD</name>
        <dbReference type="ChEBI" id="CHEBI:57692"/>
    </ligand>
</feature>
<feature type="binding site" evidence="9">
    <location>
        <begin position="27"/>
        <end position="32"/>
    </location>
    <ligand>
        <name>FMN</name>
        <dbReference type="ChEBI" id="CHEBI:58210"/>
    </ligand>
</feature>
<evidence type="ECO:0000256" key="7">
    <source>
        <dbReference type="ARBA" id="ARBA00022857"/>
    </source>
</evidence>
<feature type="binding site" evidence="9">
    <location>
        <begin position="592"/>
        <end position="593"/>
    </location>
    <ligand>
        <name>NADP(+)</name>
        <dbReference type="ChEBI" id="CHEBI:58349"/>
    </ligand>
</feature>
<dbReference type="InterPro" id="IPR039261">
    <property type="entry name" value="FNR_nucleotide-bd"/>
</dbReference>
<feature type="binding site" evidence="9">
    <location>
        <position position="536"/>
    </location>
    <ligand>
        <name>NADP(+)</name>
        <dbReference type="ChEBI" id="CHEBI:58349"/>
    </ligand>
</feature>
<dbReference type="InterPro" id="IPR001433">
    <property type="entry name" value="OxRdtase_FAD/NAD-bd"/>
</dbReference>
<feature type="binding site" evidence="9">
    <location>
        <begin position="492"/>
        <end position="495"/>
    </location>
    <ligand>
        <name>FAD</name>
        <dbReference type="ChEBI" id="CHEBI:57692"/>
    </ligand>
</feature>
<dbReference type="Gene3D" id="2.40.30.10">
    <property type="entry name" value="Translation factors"/>
    <property type="match status" value="1"/>
</dbReference>
<evidence type="ECO:0000259" key="10">
    <source>
        <dbReference type="PROSITE" id="PS50902"/>
    </source>
</evidence>
<dbReference type="AlphaFoldDB" id="A0AA38VTB1"/>
<dbReference type="FunFam" id="1.20.990.10:FF:000013">
    <property type="entry name" value="NADPH-dependent diflavin oxidoreductase 1"/>
    <property type="match status" value="1"/>
</dbReference>
<keyword evidence="5 9" id="KW-0288">FMN</keyword>
<dbReference type="InterPro" id="IPR008254">
    <property type="entry name" value="Flavodoxin/NO_synth"/>
</dbReference>
<feature type="domain" description="Flavodoxin-like" evidence="10">
    <location>
        <begin position="21"/>
        <end position="165"/>
    </location>
</feature>
<keyword evidence="7 9" id="KW-0521">NADP</keyword>
<feature type="binding site" evidence="9">
    <location>
        <begin position="112"/>
        <end position="121"/>
    </location>
    <ligand>
        <name>FMN</name>
        <dbReference type="ChEBI" id="CHEBI:58210"/>
    </ligand>
</feature>
<dbReference type="PANTHER" id="PTHR19384:SF10">
    <property type="entry name" value="NADPH-DEPENDENT DIFLAVIN OXIDOREDUCTASE 1"/>
    <property type="match status" value="1"/>
</dbReference>
<keyword evidence="13" id="KW-1185">Reference proteome</keyword>
<evidence type="ECO:0000256" key="3">
    <source>
        <dbReference type="ARBA" id="ARBA00022490"/>
    </source>
</evidence>
<dbReference type="GO" id="GO:0050660">
    <property type="term" value="F:flavin adenine dinucleotide binding"/>
    <property type="evidence" value="ECO:0007669"/>
    <property type="project" value="UniProtKB-UniRule"/>
</dbReference>
<dbReference type="InterPro" id="IPR017938">
    <property type="entry name" value="Riboflavin_synthase-like_b-brl"/>
</dbReference>
<keyword evidence="9" id="KW-0496">Mitochondrion</keyword>
<protein>
    <recommendedName>
        <fullName evidence="9">NADPH-dependent diflavin oxidoreductase 1</fullName>
        <ecNumber evidence="9">1.18.1.-</ecNumber>
    </recommendedName>
    <alternativeName>
        <fullName evidence="9">NADPH-dependent FMN and FAD-containing oxidoreductase</fullName>
    </alternativeName>
</protein>
<comment type="subcellular location">
    <subcellularLocation>
        <location evidence="9">Cytoplasm</location>
    </subcellularLocation>
    <subcellularLocation>
        <location evidence="9">Mitochondrion</location>
    </subcellularLocation>
    <text evidence="9">Relocalizes to mitochondria after H(2)O(2) exposure.</text>
</comment>
<dbReference type="InterPro" id="IPR028879">
    <property type="entry name" value="NDOR1"/>
</dbReference>
<comment type="similarity">
    <text evidence="9">Belongs to the NADPH-dependent diflavin oxidoreductase NDOR1 family.</text>
</comment>
<dbReference type="Gene3D" id="3.40.50.80">
    <property type="entry name" value="Nucleotide-binding domain of ferredoxin-NADP reductase (FNR) module"/>
    <property type="match status" value="1"/>
</dbReference>
<dbReference type="GO" id="GO:0050661">
    <property type="term" value="F:NADP binding"/>
    <property type="evidence" value="ECO:0007669"/>
    <property type="project" value="UniProtKB-UniRule"/>
</dbReference>
<evidence type="ECO:0000256" key="9">
    <source>
        <dbReference type="HAMAP-Rule" id="MF_03178"/>
    </source>
</evidence>
<evidence type="ECO:0000313" key="12">
    <source>
        <dbReference type="EMBL" id="KAJ9164671.1"/>
    </source>
</evidence>
<dbReference type="Pfam" id="PF00175">
    <property type="entry name" value="NAD_binding_1"/>
    <property type="match status" value="1"/>
</dbReference>
<dbReference type="FunFam" id="3.40.50.360:FF:000034">
    <property type="entry name" value="NADPH-dependent diflavin oxidoreductase 1"/>
    <property type="match status" value="1"/>
</dbReference>
<reference evidence="12" key="1">
    <citation type="submission" date="2022-07" db="EMBL/GenBank/DDBJ databases">
        <title>Fungi with potential for degradation of polypropylene.</title>
        <authorList>
            <person name="Gostincar C."/>
        </authorList>
    </citation>
    <scope>NUCLEOTIDE SEQUENCE</scope>
    <source>
        <strain evidence="12">EXF-13287</strain>
    </source>
</reference>
<dbReference type="GO" id="GO:0016651">
    <property type="term" value="F:oxidoreductase activity, acting on NAD(P)H"/>
    <property type="evidence" value="ECO:0007669"/>
    <property type="project" value="UniProtKB-UniRule"/>
</dbReference>
<sequence>MSQTNGAEPDAQPMVIPGRRMAILYGTETGNSEDIAHELGEMAERLHFQTTVDEMNGFSLKDLLKYSLVVFVCSTTGQGDLPGNATELWKILLRKKLPPGCLGSLKFTIFGLGDSSYPKFNWAARKLHKRLAQLGASEFYPSGEGDERHDDGIDSIYLPWYQGLRAALLADYPLPPSMGPIPEDVQLPPKMLLRFASEGSKDPTVDNGDGTTSAPELLKQAASHLTEDLDLKNVRLDGLKPEALADLPPQDLLPITGSRVACVSQNKRVTPQAHWQDVRELKLSVKLDPADDLDVGPGSTLIIYPKNYPQDVQTLIDLMQWNEVADRPLEWVSYIAAHPGPDPSGNHTTTHLQKPCKISARQGATLRYLLANVFDITAVPTRRFLKELVYYTSDPLEKERLLEFISKENADEFYDYTFRPRRTTLEALSDFPKVRIPFERVIDTFPIIRGREFSIANGAETLKAGPDPNTINVHILAALVEYRTIIRKPRQGLCSRYIKTLPEGASIKVKIKRSSSSLMADHSLDVLPLITIATGTGIAPIKHMIEDRFSRTTPSTRGETVLFFGCRNEKADYYYRDYWEAQQGLEVIPAFSRDPVQVDDTLIKAASDGQIPDYDAGKNYVQHQIRRHARRVAELVAKDAMICVCGNSGRMPKSVREALIDSIVLGGLAENRDDAERIVMKLKFWQETW</sequence>
<comment type="catalytic activity">
    <reaction evidence="9">
        <text>2 oxidized [2Fe-2S]-[protein] + NADPH = 2 reduced [2Fe-2S]-[protein] + NADP(+) + H(+)</text>
        <dbReference type="Rhea" id="RHEA:67716"/>
        <dbReference type="Rhea" id="RHEA-COMP:17327"/>
        <dbReference type="Rhea" id="RHEA-COMP:17328"/>
        <dbReference type="ChEBI" id="CHEBI:15378"/>
        <dbReference type="ChEBI" id="CHEBI:33737"/>
        <dbReference type="ChEBI" id="CHEBI:33738"/>
        <dbReference type="ChEBI" id="CHEBI:57783"/>
        <dbReference type="ChEBI" id="CHEBI:58349"/>
    </reaction>
</comment>
<feature type="binding site" evidence="9">
    <location>
        <position position="421"/>
    </location>
    <ligand>
        <name>FAD</name>
        <dbReference type="ChEBI" id="CHEBI:57692"/>
    </ligand>
</feature>
<feature type="binding site" evidence="9">
    <location>
        <position position="147"/>
    </location>
    <ligand>
        <name>FMN</name>
        <dbReference type="ChEBI" id="CHEBI:58210"/>
    </ligand>
</feature>
<dbReference type="InterPro" id="IPR023173">
    <property type="entry name" value="NADPH_Cyt_P450_Rdtase_alpha"/>
</dbReference>
<dbReference type="InterPro" id="IPR001709">
    <property type="entry name" value="Flavoprot_Pyr_Nucl_cyt_Rdtase"/>
</dbReference>
<dbReference type="Proteomes" id="UP001174691">
    <property type="component" value="Unassembled WGS sequence"/>
</dbReference>
<dbReference type="GO" id="GO:0005739">
    <property type="term" value="C:mitochondrion"/>
    <property type="evidence" value="ECO:0007669"/>
    <property type="project" value="UniProtKB-SubCell"/>
</dbReference>
<feature type="binding site" evidence="9">
    <location>
        <begin position="74"/>
        <end position="77"/>
    </location>
    <ligand>
        <name>FMN</name>
        <dbReference type="ChEBI" id="CHEBI:58210"/>
    </ligand>
</feature>
<dbReference type="Pfam" id="PF00258">
    <property type="entry name" value="Flavodoxin_1"/>
    <property type="match status" value="1"/>
</dbReference>
<comment type="cofactor">
    <cofactor evidence="2 9">
        <name>FAD</name>
        <dbReference type="ChEBI" id="CHEBI:57692"/>
    </cofactor>
</comment>
<name>A0AA38VTB1_9PEZI</name>
<evidence type="ECO:0000256" key="5">
    <source>
        <dbReference type="ARBA" id="ARBA00022643"/>
    </source>
</evidence>
<dbReference type="SUPFAM" id="SSF52218">
    <property type="entry name" value="Flavoproteins"/>
    <property type="match status" value="1"/>
</dbReference>
<feature type="binding site" evidence="9">
    <location>
        <position position="689"/>
    </location>
    <ligand>
        <name>FAD</name>
        <dbReference type="ChEBI" id="CHEBI:57692"/>
    </ligand>
</feature>
<evidence type="ECO:0000256" key="8">
    <source>
        <dbReference type="ARBA" id="ARBA00023002"/>
    </source>
</evidence>
<dbReference type="PRINTS" id="PR00371">
    <property type="entry name" value="FPNCR"/>
</dbReference>
<dbReference type="PROSITE" id="PS51384">
    <property type="entry name" value="FAD_FR"/>
    <property type="match status" value="1"/>
</dbReference>
<evidence type="ECO:0000256" key="6">
    <source>
        <dbReference type="ARBA" id="ARBA00022827"/>
    </source>
</evidence>
<evidence type="ECO:0000313" key="13">
    <source>
        <dbReference type="Proteomes" id="UP001174691"/>
    </source>
</evidence>
<dbReference type="Pfam" id="PF00667">
    <property type="entry name" value="FAD_binding_1"/>
    <property type="match status" value="1"/>
</dbReference>
<evidence type="ECO:0000259" key="11">
    <source>
        <dbReference type="PROSITE" id="PS51384"/>
    </source>
</evidence>
<keyword evidence="8 9" id="KW-0560">Oxidoreductase</keyword>
<dbReference type="GO" id="GO:0160246">
    <property type="term" value="F:NADPH-iron-sulfur [2Fe-2S] protein oxidoreductase activity"/>
    <property type="evidence" value="ECO:0007669"/>
    <property type="project" value="InterPro"/>
</dbReference>
<dbReference type="EMBL" id="JANBVN010000010">
    <property type="protein sequence ID" value="KAJ9164671.1"/>
    <property type="molecule type" value="Genomic_DNA"/>
</dbReference>
<evidence type="ECO:0000256" key="2">
    <source>
        <dbReference type="ARBA" id="ARBA00001974"/>
    </source>
</evidence>
<organism evidence="12 13">
    <name type="scientific">Coniochaeta hoffmannii</name>
    <dbReference type="NCBI Taxonomy" id="91930"/>
    <lineage>
        <taxon>Eukaryota</taxon>
        <taxon>Fungi</taxon>
        <taxon>Dikarya</taxon>
        <taxon>Ascomycota</taxon>
        <taxon>Pezizomycotina</taxon>
        <taxon>Sordariomycetes</taxon>
        <taxon>Sordariomycetidae</taxon>
        <taxon>Coniochaetales</taxon>
        <taxon>Coniochaetaceae</taxon>
        <taxon>Coniochaeta</taxon>
    </lineage>
</organism>
<comment type="similarity">
    <text evidence="9">In the C-terminal section; belongs to the flavoprotein pyridine nucleotide cytochrome reductase family.</text>
</comment>
<evidence type="ECO:0000256" key="1">
    <source>
        <dbReference type="ARBA" id="ARBA00001917"/>
    </source>
</evidence>
<feature type="domain" description="FAD-binding FR-type" evidence="11">
    <location>
        <begin position="256"/>
        <end position="521"/>
    </location>
</feature>
<dbReference type="PRINTS" id="PR00369">
    <property type="entry name" value="FLAVODOXIN"/>
</dbReference>
<dbReference type="PROSITE" id="PS50902">
    <property type="entry name" value="FLAVODOXIN_LIKE"/>
    <property type="match status" value="1"/>
</dbReference>
<comment type="cofactor">
    <cofactor evidence="1 9">
        <name>FMN</name>
        <dbReference type="ChEBI" id="CHEBI:58210"/>
    </cofactor>
</comment>
<gene>
    <name evidence="9" type="primary">TAH18</name>
    <name evidence="12" type="ORF">NKR19_g1169</name>
</gene>
<feature type="binding site" evidence="9">
    <location>
        <begin position="618"/>
        <end position="622"/>
    </location>
    <ligand>
        <name>NADP(+)</name>
        <dbReference type="ChEBI" id="CHEBI:58349"/>
    </ligand>
</feature>
<dbReference type="InterPro" id="IPR001094">
    <property type="entry name" value="Flavdoxin-like"/>
</dbReference>
<accession>A0AA38VTB1</accession>